<reference evidence="3" key="1">
    <citation type="submission" date="2025-08" db="UniProtKB">
        <authorList>
            <consortium name="RefSeq"/>
        </authorList>
    </citation>
    <scope>IDENTIFICATION</scope>
    <source>
        <tissue evidence="3">Blood</tissue>
    </source>
</reference>
<evidence type="ECO:0000313" key="2">
    <source>
        <dbReference type="Proteomes" id="UP001652662"/>
    </source>
</evidence>
<dbReference type="RefSeq" id="XP_070474331.1">
    <property type="nucleotide sequence ID" value="XM_070618230.1"/>
</dbReference>
<organism evidence="2 3">
    <name type="scientific">Equus przewalskii</name>
    <name type="common">Przewalski's horse</name>
    <name type="synonym">Equus caballus przewalskii</name>
    <dbReference type="NCBI Taxonomy" id="9798"/>
    <lineage>
        <taxon>Eukaryota</taxon>
        <taxon>Metazoa</taxon>
        <taxon>Chordata</taxon>
        <taxon>Craniata</taxon>
        <taxon>Vertebrata</taxon>
        <taxon>Euteleostomi</taxon>
        <taxon>Mammalia</taxon>
        <taxon>Eutheria</taxon>
        <taxon>Laurasiatheria</taxon>
        <taxon>Perissodactyla</taxon>
        <taxon>Equidae</taxon>
        <taxon>Equus</taxon>
    </lineage>
</organism>
<feature type="region of interest" description="Disordered" evidence="1">
    <location>
        <begin position="1"/>
        <end position="455"/>
    </location>
</feature>
<feature type="compositionally biased region" description="Pro residues" evidence="1">
    <location>
        <begin position="497"/>
        <end position="515"/>
    </location>
</feature>
<accession>A0ABM4PAV5</accession>
<feature type="compositionally biased region" description="Low complexity" evidence="1">
    <location>
        <begin position="266"/>
        <end position="275"/>
    </location>
</feature>
<evidence type="ECO:0000256" key="1">
    <source>
        <dbReference type="SAM" id="MobiDB-lite"/>
    </source>
</evidence>
<feature type="compositionally biased region" description="Low complexity" evidence="1">
    <location>
        <begin position="110"/>
        <end position="122"/>
    </location>
</feature>
<feature type="region of interest" description="Disordered" evidence="1">
    <location>
        <begin position="473"/>
        <end position="527"/>
    </location>
</feature>
<feature type="compositionally biased region" description="Pro residues" evidence="1">
    <location>
        <begin position="138"/>
        <end position="159"/>
    </location>
</feature>
<feature type="compositionally biased region" description="Polar residues" evidence="1">
    <location>
        <begin position="39"/>
        <end position="53"/>
    </location>
</feature>
<feature type="compositionally biased region" description="Basic and acidic residues" evidence="1">
    <location>
        <begin position="8"/>
        <end position="35"/>
    </location>
</feature>
<dbReference type="Proteomes" id="UP001652662">
    <property type="component" value="Chromosome 5"/>
</dbReference>
<evidence type="ECO:0000313" key="3">
    <source>
        <dbReference type="RefSeq" id="XP_070474331.1"/>
    </source>
</evidence>
<gene>
    <name evidence="3" type="primary">LOC139083212</name>
</gene>
<feature type="compositionally biased region" description="Basic residues" evidence="1">
    <location>
        <begin position="323"/>
        <end position="340"/>
    </location>
</feature>
<feature type="compositionally biased region" description="Basic and acidic residues" evidence="1">
    <location>
        <begin position="227"/>
        <end position="238"/>
    </location>
</feature>
<keyword evidence="2" id="KW-1185">Reference proteome</keyword>
<feature type="compositionally biased region" description="Low complexity" evidence="1">
    <location>
        <begin position="311"/>
        <end position="320"/>
    </location>
</feature>
<feature type="compositionally biased region" description="Gly residues" evidence="1">
    <location>
        <begin position="351"/>
        <end position="371"/>
    </location>
</feature>
<sequence length="544" mass="57913">MESWYQKALKEREKERKMECKKMRVKSEGITDRPPPRQVDSSTWWGTHTASSPRSHRRNSPDGGTGGRARHAPGDRLARRRRPPTSTRRVTTPPQPGNHTSSRPPRRPAPARFCRPHAPGRSDPSRRPPRPTGRPAARRPPAPAPRRPPAFPSPLPSPAAAPLGPEFIRPESPAGGEGGGRAAALRPPPAEGSGRTAHLAPAAPPSLAASGAGSGPRRAARAASGWKPEERGRGRDAGSRLLSPPPPRLPRPGRAPSHTRPPPRSLAPARALPQPHSRTHALPHALTPGRSSLPHSPVVRARARLPAHTQRATPAEAAPRSPSPRRRAPPARVQRTRARRGPALQARPRGGRGAAAGGGRSEGLRQPGGPGRVDLTPASGPAFRARRPHSRPSRASRVAGRRWSARAGRENGSARALRGRAFPTRPQTVLPEKGKRLGGGRARFVPNSKPRDRSLPLCTLPALAFPRRAPFIHGLNPDASPPSLPGAGSCLRVHASAPPPGPPPAQPCGRPPPKVPSSRGLSPPLRDAKIWGQRSLISLRSLSV</sequence>
<feature type="compositionally biased region" description="Low complexity" evidence="1">
    <location>
        <begin position="199"/>
        <end position="225"/>
    </location>
</feature>
<proteinExistence type="predicted"/>
<feature type="compositionally biased region" description="Basic residues" evidence="1">
    <location>
        <begin position="384"/>
        <end position="404"/>
    </location>
</feature>
<feature type="compositionally biased region" description="Low complexity" evidence="1">
    <location>
        <begin position="160"/>
        <end position="174"/>
    </location>
</feature>
<dbReference type="GeneID" id="139083212"/>
<name>A0ABM4PAV5_EQUPR</name>
<protein>
    <submittedName>
        <fullName evidence="3">Basic proline-rich protein-like</fullName>
    </submittedName>
</protein>